<evidence type="ECO:0000256" key="1">
    <source>
        <dbReference type="ARBA" id="ARBA00023015"/>
    </source>
</evidence>
<dbReference type="SUPFAM" id="SSF46785">
    <property type="entry name" value="Winged helix' DNA-binding domain"/>
    <property type="match status" value="1"/>
</dbReference>
<evidence type="ECO:0000256" key="2">
    <source>
        <dbReference type="ARBA" id="ARBA00023125"/>
    </source>
</evidence>
<keyword evidence="7" id="KW-1185">Reference proteome</keyword>
<dbReference type="PANTHER" id="PTHR24567">
    <property type="entry name" value="CRP FAMILY TRANSCRIPTIONAL REGULATORY PROTEIN"/>
    <property type="match status" value="1"/>
</dbReference>
<dbReference type="Proteomes" id="UP001224418">
    <property type="component" value="Unassembled WGS sequence"/>
</dbReference>
<name>A0ABU0JRB2_HATLI</name>
<dbReference type="InterPro" id="IPR000595">
    <property type="entry name" value="cNMP-bd_dom"/>
</dbReference>
<protein>
    <submittedName>
        <fullName evidence="6">CRP-like cAMP-binding protein</fullName>
    </submittedName>
</protein>
<reference evidence="6 7" key="1">
    <citation type="submission" date="2023-07" db="EMBL/GenBank/DDBJ databases">
        <title>Genomic Encyclopedia of Type Strains, Phase IV (KMG-IV): sequencing the most valuable type-strain genomes for metagenomic binning, comparative biology and taxonomic classification.</title>
        <authorList>
            <person name="Goeker M."/>
        </authorList>
    </citation>
    <scope>NUCLEOTIDE SEQUENCE [LARGE SCALE GENOMIC DNA]</scope>
    <source>
        <strain evidence="6 7">DSM 1400</strain>
    </source>
</reference>
<dbReference type="InterPro" id="IPR036390">
    <property type="entry name" value="WH_DNA-bd_sf"/>
</dbReference>
<proteinExistence type="predicted"/>
<dbReference type="CDD" id="cd00038">
    <property type="entry name" value="CAP_ED"/>
    <property type="match status" value="1"/>
</dbReference>
<dbReference type="SMART" id="SM00100">
    <property type="entry name" value="cNMP"/>
    <property type="match status" value="1"/>
</dbReference>
<dbReference type="PANTHER" id="PTHR24567:SF58">
    <property type="entry name" value="CYCLIC AMP-BINDING REGULATORY PROTEIN"/>
    <property type="match status" value="1"/>
</dbReference>
<evidence type="ECO:0000259" key="5">
    <source>
        <dbReference type="PROSITE" id="PS51063"/>
    </source>
</evidence>
<feature type="domain" description="HTH crp-type" evidence="5">
    <location>
        <begin position="150"/>
        <end position="218"/>
    </location>
</feature>
<organism evidence="6 7">
    <name type="scientific">Hathewaya limosa</name>
    <name type="common">Clostridium limosum</name>
    <dbReference type="NCBI Taxonomy" id="1536"/>
    <lineage>
        <taxon>Bacteria</taxon>
        <taxon>Bacillati</taxon>
        <taxon>Bacillota</taxon>
        <taxon>Clostridia</taxon>
        <taxon>Eubacteriales</taxon>
        <taxon>Clostridiaceae</taxon>
        <taxon>Hathewaya</taxon>
    </lineage>
</organism>
<comment type="caution">
    <text evidence="6">The sequence shown here is derived from an EMBL/GenBank/DDBJ whole genome shotgun (WGS) entry which is preliminary data.</text>
</comment>
<dbReference type="InterPro" id="IPR014710">
    <property type="entry name" value="RmlC-like_jellyroll"/>
</dbReference>
<evidence type="ECO:0000313" key="6">
    <source>
        <dbReference type="EMBL" id="MDQ0478718.1"/>
    </source>
</evidence>
<dbReference type="Pfam" id="PF13545">
    <property type="entry name" value="HTH_Crp_2"/>
    <property type="match status" value="1"/>
</dbReference>
<dbReference type="PROSITE" id="PS51063">
    <property type="entry name" value="HTH_CRP_2"/>
    <property type="match status" value="1"/>
</dbReference>
<dbReference type="InterPro" id="IPR050397">
    <property type="entry name" value="Env_Response_Regulators"/>
</dbReference>
<gene>
    <name evidence="6" type="ORF">QOZ93_000427</name>
</gene>
<dbReference type="Pfam" id="PF00027">
    <property type="entry name" value="cNMP_binding"/>
    <property type="match status" value="1"/>
</dbReference>
<evidence type="ECO:0000313" key="7">
    <source>
        <dbReference type="Proteomes" id="UP001224418"/>
    </source>
</evidence>
<dbReference type="RefSeq" id="WP_307354938.1">
    <property type="nucleotide sequence ID" value="NZ_BAAACJ010000008.1"/>
</dbReference>
<dbReference type="InterPro" id="IPR018490">
    <property type="entry name" value="cNMP-bd_dom_sf"/>
</dbReference>
<keyword evidence="2" id="KW-0238">DNA-binding</keyword>
<evidence type="ECO:0000256" key="3">
    <source>
        <dbReference type="ARBA" id="ARBA00023163"/>
    </source>
</evidence>
<sequence>MINIVNCLSQCMLFKGLQKEEIRSMMDKINFTKHNYSKGEVVVLEGDDISSIGIITEGELEMQKSYPSGKKILISKINKFGIFGEINIFSNMESYTSSIISVTESEVIFIEKKEILKLCKVNEIFLNRLMMLLSDKILVLNKRLKELSYATIREKLADFILEEYKRQEKLIIDVRQKRNDMAEYFGVTRPSVSRELIKMKLEGLIDFNKKTITIKNLEKLEDILV</sequence>
<keyword evidence="3" id="KW-0804">Transcription</keyword>
<dbReference type="InterPro" id="IPR012318">
    <property type="entry name" value="HTH_CRP"/>
</dbReference>
<keyword evidence="1" id="KW-0805">Transcription regulation</keyword>
<dbReference type="EMBL" id="JAUSWN010000002">
    <property type="protein sequence ID" value="MDQ0478718.1"/>
    <property type="molecule type" value="Genomic_DNA"/>
</dbReference>
<evidence type="ECO:0000259" key="4">
    <source>
        <dbReference type="PROSITE" id="PS50042"/>
    </source>
</evidence>
<dbReference type="Gene3D" id="2.60.120.10">
    <property type="entry name" value="Jelly Rolls"/>
    <property type="match status" value="1"/>
</dbReference>
<dbReference type="PROSITE" id="PS50042">
    <property type="entry name" value="CNMP_BINDING_3"/>
    <property type="match status" value="1"/>
</dbReference>
<accession>A0ABU0JRB2</accession>
<dbReference type="SUPFAM" id="SSF51206">
    <property type="entry name" value="cAMP-binding domain-like"/>
    <property type="match status" value="1"/>
</dbReference>
<feature type="domain" description="Cyclic nucleotide-binding" evidence="4">
    <location>
        <begin position="13"/>
        <end position="118"/>
    </location>
</feature>
<dbReference type="SMART" id="SM00419">
    <property type="entry name" value="HTH_CRP"/>
    <property type="match status" value="1"/>
</dbReference>